<protein>
    <submittedName>
        <fullName evidence="1">Uncharacterized protein</fullName>
    </submittedName>
</protein>
<sequence>MMRIAALEEQKSLRDLAGLTRLCDDVAWCDSQTLASTTEPAVIVGLWLFDQAGPARKLIDARAEAGLTTIIVPRFKTGDLKVVLKTPTSVRLKAGEYDEFQWDDDTGVNVGGQTLIDSSLHKGQWGSVAGMGETVLAFRAHEAAGWTVLCTAAVTSKKFGVDVEAQRWLLTEIVNRTAESSPAPASAPNEDNVQPVASVDELLAGNNEQAPAVVLAVALNDGNREVEIVSNTLSRIGFELSDDDIQSTLSRMADHTTDELEWALRQSGFGAYLRRGRSVLAEGGVE</sequence>
<name>A0ABT7PNU6_9BACT</name>
<proteinExistence type="predicted"/>
<reference evidence="1 2" key="1">
    <citation type="submission" date="2023-06" db="EMBL/GenBank/DDBJ databases">
        <title>Roseiconus lacunae JC819 isolated from Gulf of Mannar region, Tamil Nadu.</title>
        <authorList>
            <person name="Pk S."/>
            <person name="Ch S."/>
            <person name="Ch V.R."/>
        </authorList>
    </citation>
    <scope>NUCLEOTIDE SEQUENCE [LARGE SCALE GENOMIC DNA]</scope>
    <source>
        <strain evidence="1 2">JC819</strain>
    </source>
</reference>
<accession>A0ABT7PNU6</accession>
<keyword evidence="2" id="KW-1185">Reference proteome</keyword>
<dbReference type="Proteomes" id="UP001239462">
    <property type="component" value="Unassembled WGS sequence"/>
</dbReference>
<dbReference type="RefSeq" id="WP_289165862.1">
    <property type="nucleotide sequence ID" value="NZ_JASZZN010000019.1"/>
</dbReference>
<gene>
    <name evidence="1" type="ORF">QTN89_22210</name>
</gene>
<evidence type="ECO:0000313" key="2">
    <source>
        <dbReference type="Proteomes" id="UP001239462"/>
    </source>
</evidence>
<organism evidence="1 2">
    <name type="scientific">Roseiconus lacunae</name>
    <dbReference type="NCBI Taxonomy" id="2605694"/>
    <lineage>
        <taxon>Bacteria</taxon>
        <taxon>Pseudomonadati</taxon>
        <taxon>Planctomycetota</taxon>
        <taxon>Planctomycetia</taxon>
        <taxon>Pirellulales</taxon>
        <taxon>Pirellulaceae</taxon>
        <taxon>Roseiconus</taxon>
    </lineage>
</organism>
<comment type="caution">
    <text evidence="1">The sequence shown here is derived from an EMBL/GenBank/DDBJ whole genome shotgun (WGS) entry which is preliminary data.</text>
</comment>
<dbReference type="EMBL" id="JASZZN010000019">
    <property type="protein sequence ID" value="MDM4018180.1"/>
    <property type="molecule type" value="Genomic_DNA"/>
</dbReference>
<evidence type="ECO:0000313" key="1">
    <source>
        <dbReference type="EMBL" id="MDM4018180.1"/>
    </source>
</evidence>